<feature type="region of interest" description="Disordered" evidence="2">
    <location>
        <begin position="271"/>
        <end position="309"/>
    </location>
</feature>
<evidence type="ECO:0000259" key="5">
    <source>
        <dbReference type="PROSITE" id="PS51782"/>
    </source>
</evidence>
<evidence type="ECO:0000256" key="3">
    <source>
        <dbReference type="SAM" id="SignalP"/>
    </source>
</evidence>
<evidence type="ECO:0000256" key="1">
    <source>
        <dbReference type="ARBA" id="ARBA00022729"/>
    </source>
</evidence>
<dbReference type="AlphaFoldDB" id="A0A7X2V4T8"/>
<dbReference type="EMBL" id="WMIB01000011">
    <property type="protein sequence ID" value="MTH54132.1"/>
    <property type="molecule type" value="Genomic_DNA"/>
</dbReference>
<protein>
    <submittedName>
        <fullName evidence="6">Peptidoglycan DD-metalloendopeptidase family protein</fullName>
    </submittedName>
</protein>
<dbReference type="InterPro" id="IPR011055">
    <property type="entry name" value="Dup_hybrid_motif"/>
</dbReference>
<dbReference type="PROSITE" id="PS51109">
    <property type="entry name" value="G5"/>
    <property type="match status" value="1"/>
</dbReference>
<proteinExistence type="predicted"/>
<dbReference type="InterPro" id="IPR011098">
    <property type="entry name" value="G5_dom"/>
</dbReference>
<keyword evidence="1 3" id="KW-0732">Signal</keyword>
<dbReference type="CDD" id="cd00118">
    <property type="entry name" value="LysM"/>
    <property type="match status" value="1"/>
</dbReference>
<keyword evidence="7" id="KW-1185">Reference proteome</keyword>
<feature type="chain" id="PRO_5030674746" evidence="3">
    <location>
        <begin position="32"/>
        <end position="473"/>
    </location>
</feature>
<comment type="caution">
    <text evidence="6">The sequence shown here is derived from an EMBL/GenBank/DDBJ whole genome shotgun (WGS) entry which is preliminary data.</text>
</comment>
<reference evidence="6 7" key="1">
    <citation type="journal article" date="2017" name="Int. J. Syst. Evol. Microbiol.">
        <title>Bacillus mangrovi sp. nov., isolated from a sediment sample from a mangrove forest.</title>
        <authorList>
            <person name="Gupta V."/>
            <person name="Singh P.K."/>
            <person name="Korpole S."/>
            <person name="Tanuku N.R.S."/>
            <person name="Pinnaka A.K."/>
        </authorList>
    </citation>
    <scope>NUCLEOTIDE SEQUENCE [LARGE SCALE GENOMIC DNA]</scope>
    <source>
        <strain evidence="6 7">KCTC 33872</strain>
    </source>
</reference>
<dbReference type="PANTHER" id="PTHR21666:SF270">
    <property type="entry name" value="MUREIN HYDROLASE ACTIVATOR ENVC"/>
    <property type="match status" value="1"/>
</dbReference>
<dbReference type="InterPro" id="IPR016047">
    <property type="entry name" value="M23ase_b-sheet_dom"/>
</dbReference>
<dbReference type="Gene3D" id="3.10.350.10">
    <property type="entry name" value="LysM domain"/>
    <property type="match status" value="1"/>
</dbReference>
<dbReference type="PROSITE" id="PS51782">
    <property type="entry name" value="LYSM"/>
    <property type="match status" value="1"/>
</dbReference>
<organism evidence="6 7">
    <name type="scientific">Metabacillus mangrovi</name>
    <dbReference type="NCBI Taxonomy" id="1491830"/>
    <lineage>
        <taxon>Bacteria</taxon>
        <taxon>Bacillati</taxon>
        <taxon>Bacillota</taxon>
        <taxon>Bacilli</taxon>
        <taxon>Bacillales</taxon>
        <taxon>Bacillaceae</taxon>
        <taxon>Metabacillus</taxon>
    </lineage>
</organism>
<name>A0A7X2V4T8_9BACI</name>
<dbReference type="Proteomes" id="UP000434639">
    <property type="component" value="Unassembled WGS sequence"/>
</dbReference>
<feature type="domain" description="G5" evidence="4">
    <location>
        <begin position="264"/>
        <end position="345"/>
    </location>
</feature>
<dbReference type="InterPro" id="IPR036779">
    <property type="entry name" value="LysM_dom_sf"/>
</dbReference>
<dbReference type="Gene3D" id="2.70.70.10">
    <property type="entry name" value="Glucose Permease (Domain IIA)"/>
    <property type="match status" value="1"/>
</dbReference>
<dbReference type="Gene3D" id="2.20.230.10">
    <property type="entry name" value="Resuscitation-promoting factor rpfb"/>
    <property type="match status" value="1"/>
</dbReference>
<dbReference type="SUPFAM" id="SSF51261">
    <property type="entry name" value="Duplicated hybrid motif"/>
    <property type="match status" value="1"/>
</dbReference>
<dbReference type="PANTHER" id="PTHR21666">
    <property type="entry name" value="PEPTIDASE-RELATED"/>
    <property type="match status" value="1"/>
</dbReference>
<evidence type="ECO:0000313" key="7">
    <source>
        <dbReference type="Proteomes" id="UP000434639"/>
    </source>
</evidence>
<gene>
    <name evidence="6" type="ORF">GKZ89_12010</name>
</gene>
<dbReference type="InterPro" id="IPR050570">
    <property type="entry name" value="Cell_wall_metabolism_enzyme"/>
</dbReference>
<dbReference type="Pfam" id="PF07501">
    <property type="entry name" value="G5"/>
    <property type="match status" value="1"/>
</dbReference>
<feature type="domain" description="LysM" evidence="5">
    <location>
        <begin position="213"/>
        <end position="258"/>
    </location>
</feature>
<feature type="signal peptide" evidence="3">
    <location>
        <begin position="1"/>
        <end position="31"/>
    </location>
</feature>
<dbReference type="SMART" id="SM01208">
    <property type="entry name" value="G5"/>
    <property type="match status" value="1"/>
</dbReference>
<dbReference type="InterPro" id="IPR018392">
    <property type="entry name" value="LysM"/>
</dbReference>
<evidence type="ECO:0000256" key="2">
    <source>
        <dbReference type="SAM" id="MobiDB-lite"/>
    </source>
</evidence>
<evidence type="ECO:0000259" key="4">
    <source>
        <dbReference type="PROSITE" id="PS51109"/>
    </source>
</evidence>
<dbReference type="Pfam" id="PF01476">
    <property type="entry name" value="LysM"/>
    <property type="match status" value="1"/>
</dbReference>
<dbReference type="CDD" id="cd12797">
    <property type="entry name" value="M23_peptidase"/>
    <property type="match status" value="1"/>
</dbReference>
<dbReference type="RefSeq" id="WP_155112653.1">
    <property type="nucleotide sequence ID" value="NZ_WMIB01000011.1"/>
</dbReference>
<dbReference type="OrthoDB" id="9805070at2"/>
<sequence length="473" mass="52433">MDKGHKSRIKYTLACGVMVSSFMFGSQTASAVDQVSAVYHLYIDGKKLGTVDNKKIIEEAESAVVDREEDRFKKEGIELTVQDLEVVPEMMFRPFADNQKAKEKLESEMEVAAKAHSLVIDGKTAASFRSKEEAEKAWKDYLHTFIPEDQLKAFEEHQKSGKPFEPIKEGVTRITNIEYAAAPEFKEEKVDPGAVRTASEGTDALKKGTENESLYQVKDGDSLEAIADYFGMPLDELLKLNEMKDSKDAIKPDDQIKVVRSAPFTEVKVTEESSKLESIPFDEERKENAELPKGEEQVSQKGENGEALRERKVYRLNGQVVSEETNKDEKKKDPVKQVVQIGTKETSKGDGSLAWPAVGGEITSKMGERWGREHKGIDIAGVQDRTIKAADNGKVVYAENSGAYGNKIEIDHQNGMKTVYAHLDSISVSEGATVQKGSKIGVMGNTGRSTGMHLHFEVYENGNLKNPLDFVSP</sequence>
<accession>A0A7X2V4T8</accession>
<dbReference type="GO" id="GO:0004222">
    <property type="term" value="F:metalloendopeptidase activity"/>
    <property type="evidence" value="ECO:0007669"/>
    <property type="project" value="TreeGrafter"/>
</dbReference>
<dbReference type="SMART" id="SM00257">
    <property type="entry name" value="LysM"/>
    <property type="match status" value="1"/>
</dbReference>
<dbReference type="SUPFAM" id="SSF54106">
    <property type="entry name" value="LysM domain"/>
    <property type="match status" value="1"/>
</dbReference>
<evidence type="ECO:0000313" key="6">
    <source>
        <dbReference type="EMBL" id="MTH54132.1"/>
    </source>
</evidence>
<feature type="compositionally biased region" description="Basic and acidic residues" evidence="2">
    <location>
        <begin position="282"/>
        <end position="309"/>
    </location>
</feature>
<dbReference type="Pfam" id="PF01551">
    <property type="entry name" value="Peptidase_M23"/>
    <property type="match status" value="1"/>
</dbReference>